<feature type="compositionally biased region" description="Polar residues" evidence="8">
    <location>
        <begin position="231"/>
        <end position="247"/>
    </location>
</feature>
<feature type="region of interest" description="Disordered" evidence="8">
    <location>
        <begin position="222"/>
        <end position="267"/>
    </location>
</feature>
<name>A0A8D0HHQ3_SPHPU</name>
<keyword evidence="3" id="KW-0677">Repeat</keyword>
<evidence type="ECO:0000256" key="3">
    <source>
        <dbReference type="ARBA" id="ARBA00022737"/>
    </source>
</evidence>
<dbReference type="SUPFAM" id="SSF57667">
    <property type="entry name" value="beta-beta-alpha zinc fingers"/>
    <property type="match status" value="1"/>
</dbReference>
<dbReference type="InterPro" id="IPR036236">
    <property type="entry name" value="Znf_C2H2_sf"/>
</dbReference>
<dbReference type="PROSITE" id="PS50157">
    <property type="entry name" value="ZINC_FINGER_C2H2_2"/>
    <property type="match status" value="3"/>
</dbReference>
<evidence type="ECO:0000256" key="2">
    <source>
        <dbReference type="ARBA" id="ARBA00022723"/>
    </source>
</evidence>
<keyword evidence="4 7" id="KW-0863">Zinc-finger</keyword>
<dbReference type="InterPro" id="IPR050888">
    <property type="entry name" value="ZnF_C2H2-type_TF"/>
</dbReference>
<dbReference type="GeneTree" id="ENSGT01030000235778"/>
<dbReference type="PANTHER" id="PTHR24406">
    <property type="entry name" value="TRANSCRIPTIONAL REPRESSOR CTCFL-RELATED"/>
    <property type="match status" value="1"/>
</dbReference>
<evidence type="ECO:0000256" key="4">
    <source>
        <dbReference type="ARBA" id="ARBA00022771"/>
    </source>
</evidence>
<reference evidence="10" key="1">
    <citation type="submission" date="2025-08" db="UniProtKB">
        <authorList>
            <consortium name="Ensembl"/>
        </authorList>
    </citation>
    <scope>IDENTIFICATION</scope>
</reference>
<comment type="subcellular location">
    <subcellularLocation>
        <location evidence="1">Nucleus</location>
    </subcellularLocation>
</comment>
<keyword evidence="2" id="KW-0479">Metal-binding</keyword>
<feature type="domain" description="C2H2-type" evidence="9">
    <location>
        <begin position="575"/>
        <end position="604"/>
    </location>
</feature>
<dbReference type="InterPro" id="IPR013087">
    <property type="entry name" value="Znf_C2H2_type"/>
</dbReference>
<dbReference type="GO" id="GO:0008270">
    <property type="term" value="F:zinc ion binding"/>
    <property type="evidence" value="ECO:0007669"/>
    <property type="project" value="UniProtKB-KW"/>
</dbReference>
<feature type="domain" description="C2H2-type" evidence="9">
    <location>
        <begin position="114"/>
        <end position="141"/>
    </location>
</feature>
<dbReference type="Proteomes" id="UP000694392">
    <property type="component" value="Unplaced"/>
</dbReference>
<evidence type="ECO:0000313" key="11">
    <source>
        <dbReference type="Proteomes" id="UP000694392"/>
    </source>
</evidence>
<dbReference type="Ensembl" id="ENSSPUT00000022472.1">
    <property type="protein sequence ID" value="ENSSPUP00000021071.1"/>
    <property type="gene ID" value="ENSSPUG00000016218.1"/>
</dbReference>
<evidence type="ECO:0000259" key="9">
    <source>
        <dbReference type="PROSITE" id="PS50157"/>
    </source>
</evidence>
<keyword evidence="11" id="KW-1185">Reference proteome</keyword>
<evidence type="ECO:0000313" key="10">
    <source>
        <dbReference type="Ensembl" id="ENSSPUP00000021071.1"/>
    </source>
</evidence>
<evidence type="ECO:0000256" key="6">
    <source>
        <dbReference type="ARBA" id="ARBA00023242"/>
    </source>
</evidence>
<dbReference type="PROSITE" id="PS00028">
    <property type="entry name" value="ZINC_FINGER_C2H2_1"/>
    <property type="match status" value="3"/>
</dbReference>
<keyword evidence="5" id="KW-0862">Zinc</keyword>
<dbReference type="GO" id="GO:0005634">
    <property type="term" value="C:nucleus"/>
    <property type="evidence" value="ECO:0007669"/>
    <property type="project" value="UniProtKB-SubCell"/>
</dbReference>
<dbReference type="OMA" id="AMNTENQ"/>
<feature type="domain" description="C2H2-type" evidence="9">
    <location>
        <begin position="157"/>
        <end position="179"/>
    </location>
</feature>
<accession>A0A8D0HHQ3</accession>
<evidence type="ECO:0000256" key="7">
    <source>
        <dbReference type="PROSITE-ProRule" id="PRU00042"/>
    </source>
</evidence>
<dbReference type="Gene3D" id="3.30.160.60">
    <property type="entry name" value="Classic Zinc Finger"/>
    <property type="match status" value="2"/>
</dbReference>
<reference evidence="10" key="2">
    <citation type="submission" date="2025-09" db="UniProtKB">
        <authorList>
            <consortium name="Ensembl"/>
        </authorList>
    </citation>
    <scope>IDENTIFICATION</scope>
</reference>
<dbReference type="AlphaFoldDB" id="A0A8D0HHQ3"/>
<proteinExistence type="predicted"/>
<evidence type="ECO:0000256" key="1">
    <source>
        <dbReference type="ARBA" id="ARBA00004123"/>
    </source>
</evidence>
<sequence>MDLVVGMEVGAEIEVTEDGALEELPLRLENAKNCLSWEGLDCSSSDDDGEACLTLCLPVRRPPRPPQFLPALQPVTPPSAAKLPAPTKWIVPSHLCPLRPGLPNSPGIPVPGAYQCQRCLQGFVEEWHYAQHIQEHAQEEEAARRRVARLRSLPRKQRCPECGKRFLHPHRLAQHTKWHLRLARMGIKVCRNKGSRCSPLVSYVYQTPGASGSRVGMILGQAAGQKGSPGLGNQQASAHPTRNSSRSLGKPKNVQNPRAGKRKRIRQRAVAIRASMPKRGPPRVTGVSSMQPGSPKAILHEDAEGRFIKMENQVSILDGEIEVRSSHPGHHYSVEHVVTLATQVSASPAQPGGTKEQAAFLAGQGSPYPQSLFRTVFVKTEEQAAILDGQAEVIVKASDLPPALFLDAESHLPSSDIVTLCLVPLHPEPYGNSYTQQLVEATNEVEEAWDSQSTAFQLTGYLPPLNRQQSKPAPTKPAHLPESSPLLVRMMPFLPGDHPEVLELEYDTGGGIPVASEPWEAGAGEETYGEREEDNYIIVEVEDDACGHEVTITQGSFEGQPLHGSPTRPARLWRFKCRDCGVCYSQASQLRSHRKGLRRRGQSRLCECGGSFWGLLHLLRHQLRHLEETTFVCAACRKSLRGPKALATHGAKHPGAACFRCLCGANFQRLPRYLWHHLRSQPPRLRIYTLTGFLSAA</sequence>
<organism evidence="10 11">
    <name type="scientific">Sphenodon punctatus</name>
    <name type="common">Tuatara</name>
    <name type="synonym">Hatteria punctata</name>
    <dbReference type="NCBI Taxonomy" id="8508"/>
    <lineage>
        <taxon>Eukaryota</taxon>
        <taxon>Metazoa</taxon>
        <taxon>Chordata</taxon>
        <taxon>Craniata</taxon>
        <taxon>Vertebrata</taxon>
        <taxon>Euteleostomi</taxon>
        <taxon>Lepidosauria</taxon>
        <taxon>Sphenodontia</taxon>
        <taxon>Sphenodontidae</taxon>
        <taxon>Sphenodon</taxon>
    </lineage>
</organism>
<dbReference type="SMART" id="SM00355">
    <property type="entry name" value="ZnF_C2H2"/>
    <property type="match status" value="4"/>
</dbReference>
<evidence type="ECO:0000256" key="8">
    <source>
        <dbReference type="SAM" id="MobiDB-lite"/>
    </source>
</evidence>
<keyword evidence="6" id="KW-0539">Nucleus</keyword>
<protein>
    <recommendedName>
        <fullName evidence="9">C2H2-type domain-containing protein</fullName>
    </recommendedName>
</protein>
<evidence type="ECO:0000256" key="5">
    <source>
        <dbReference type="ARBA" id="ARBA00022833"/>
    </source>
</evidence>